<organism evidence="8 9">
    <name type="scientific">Kitasatospora paracochleata</name>
    <dbReference type="NCBI Taxonomy" id="58354"/>
    <lineage>
        <taxon>Bacteria</taxon>
        <taxon>Bacillati</taxon>
        <taxon>Actinomycetota</taxon>
        <taxon>Actinomycetes</taxon>
        <taxon>Kitasatosporales</taxon>
        <taxon>Streptomycetaceae</taxon>
        <taxon>Kitasatospora</taxon>
    </lineage>
</organism>
<dbReference type="InterPro" id="IPR011006">
    <property type="entry name" value="CheY-like_superfamily"/>
</dbReference>
<keyword evidence="2" id="KW-0805">Transcription regulation</keyword>
<dbReference type="InterPro" id="IPR016032">
    <property type="entry name" value="Sig_transdc_resp-reg_C-effctor"/>
</dbReference>
<dbReference type="GO" id="GO:0003677">
    <property type="term" value="F:DNA binding"/>
    <property type="evidence" value="ECO:0007669"/>
    <property type="project" value="UniProtKB-KW"/>
</dbReference>
<evidence type="ECO:0000313" key="9">
    <source>
        <dbReference type="Proteomes" id="UP001206483"/>
    </source>
</evidence>
<dbReference type="PROSITE" id="PS50043">
    <property type="entry name" value="HTH_LUXR_2"/>
    <property type="match status" value="1"/>
</dbReference>
<dbReference type="PROSITE" id="PS50110">
    <property type="entry name" value="RESPONSE_REGULATORY"/>
    <property type="match status" value="1"/>
</dbReference>
<dbReference type="RefSeq" id="WP_253798800.1">
    <property type="nucleotide sequence ID" value="NZ_BAAAUB010000082.1"/>
</dbReference>
<evidence type="ECO:0000256" key="2">
    <source>
        <dbReference type="ARBA" id="ARBA00023015"/>
    </source>
</evidence>
<evidence type="ECO:0000256" key="1">
    <source>
        <dbReference type="ARBA" id="ARBA00022553"/>
    </source>
</evidence>
<dbReference type="Gene3D" id="3.40.50.2300">
    <property type="match status" value="1"/>
</dbReference>
<evidence type="ECO:0000256" key="4">
    <source>
        <dbReference type="ARBA" id="ARBA00023163"/>
    </source>
</evidence>
<dbReference type="InterPro" id="IPR039420">
    <property type="entry name" value="WalR-like"/>
</dbReference>
<keyword evidence="3 8" id="KW-0238">DNA-binding</keyword>
<keyword evidence="9" id="KW-1185">Reference proteome</keyword>
<dbReference type="InterPro" id="IPR000792">
    <property type="entry name" value="Tscrpt_reg_LuxR_C"/>
</dbReference>
<sequence>MTIRVVVADDEALVRTGFTVLVNSAPDLEVVGEARTGEEAVQVIRRTRPDVALMDIRMPLLNGIEATRHLLTGADPVGVRVLMLTTFDLDEYAFEALRAGASGFLLKDTLPTELLAAIHVVAAGDALLSPGVTRRLIEEYLRRPVSAEQVSRRLEMVTSREGEVLQLIANGRSNAEIADELGVGIGTVKTHVSRLLTKLGARDRAQLVIAAYEGGLMTWPRFRSAPAG</sequence>
<dbReference type="CDD" id="cd17535">
    <property type="entry name" value="REC_NarL-like"/>
    <property type="match status" value="1"/>
</dbReference>
<dbReference type="PROSITE" id="PS00622">
    <property type="entry name" value="HTH_LUXR_1"/>
    <property type="match status" value="1"/>
</dbReference>
<dbReference type="SUPFAM" id="SSF46894">
    <property type="entry name" value="C-terminal effector domain of the bipartite response regulators"/>
    <property type="match status" value="1"/>
</dbReference>
<evidence type="ECO:0000259" key="7">
    <source>
        <dbReference type="PROSITE" id="PS50110"/>
    </source>
</evidence>
<dbReference type="Proteomes" id="UP001206483">
    <property type="component" value="Unassembled WGS sequence"/>
</dbReference>
<protein>
    <submittedName>
        <fullName evidence="8">DNA-binding NarL/FixJ family response regulator</fullName>
    </submittedName>
</protein>
<reference evidence="8 9" key="1">
    <citation type="submission" date="2022-06" db="EMBL/GenBank/DDBJ databases">
        <title>Sequencing the genomes of 1000 actinobacteria strains.</title>
        <authorList>
            <person name="Klenk H.-P."/>
        </authorList>
    </citation>
    <scope>NUCLEOTIDE SEQUENCE [LARGE SCALE GENOMIC DNA]</scope>
    <source>
        <strain evidence="8 9">DSM 41656</strain>
    </source>
</reference>
<dbReference type="PANTHER" id="PTHR43214:SF24">
    <property type="entry name" value="TRANSCRIPTIONAL REGULATORY PROTEIN NARL-RELATED"/>
    <property type="match status" value="1"/>
</dbReference>
<dbReference type="SUPFAM" id="SSF52172">
    <property type="entry name" value="CheY-like"/>
    <property type="match status" value="1"/>
</dbReference>
<dbReference type="PANTHER" id="PTHR43214">
    <property type="entry name" value="TWO-COMPONENT RESPONSE REGULATOR"/>
    <property type="match status" value="1"/>
</dbReference>
<dbReference type="SMART" id="SM00448">
    <property type="entry name" value="REC"/>
    <property type="match status" value="1"/>
</dbReference>
<gene>
    <name evidence="8" type="ORF">FHR36_003783</name>
</gene>
<evidence type="ECO:0000256" key="3">
    <source>
        <dbReference type="ARBA" id="ARBA00023125"/>
    </source>
</evidence>
<proteinExistence type="predicted"/>
<dbReference type="EMBL" id="JAMZDX010000003">
    <property type="protein sequence ID" value="MCP2310650.1"/>
    <property type="molecule type" value="Genomic_DNA"/>
</dbReference>
<dbReference type="Pfam" id="PF00072">
    <property type="entry name" value="Response_reg"/>
    <property type="match status" value="1"/>
</dbReference>
<keyword evidence="1 5" id="KW-0597">Phosphoprotein</keyword>
<keyword evidence="4" id="KW-0804">Transcription</keyword>
<comment type="caution">
    <text evidence="8">The sequence shown here is derived from an EMBL/GenBank/DDBJ whole genome shotgun (WGS) entry which is preliminary data.</text>
</comment>
<evidence type="ECO:0000259" key="6">
    <source>
        <dbReference type="PROSITE" id="PS50043"/>
    </source>
</evidence>
<evidence type="ECO:0000256" key="5">
    <source>
        <dbReference type="PROSITE-ProRule" id="PRU00169"/>
    </source>
</evidence>
<dbReference type="PRINTS" id="PR00038">
    <property type="entry name" value="HTHLUXR"/>
</dbReference>
<feature type="domain" description="HTH luxR-type" evidence="6">
    <location>
        <begin position="150"/>
        <end position="215"/>
    </location>
</feature>
<dbReference type="InterPro" id="IPR058245">
    <property type="entry name" value="NreC/VraR/RcsB-like_REC"/>
</dbReference>
<feature type="modified residue" description="4-aspartylphosphate" evidence="5">
    <location>
        <position position="55"/>
    </location>
</feature>
<evidence type="ECO:0000313" key="8">
    <source>
        <dbReference type="EMBL" id="MCP2310650.1"/>
    </source>
</evidence>
<dbReference type="InterPro" id="IPR001789">
    <property type="entry name" value="Sig_transdc_resp-reg_receiver"/>
</dbReference>
<name>A0ABT1IZR3_9ACTN</name>
<accession>A0ABT1IZR3</accession>
<dbReference type="SMART" id="SM00421">
    <property type="entry name" value="HTH_LUXR"/>
    <property type="match status" value="1"/>
</dbReference>
<feature type="domain" description="Response regulatory" evidence="7">
    <location>
        <begin position="4"/>
        <end position="122"/>
    </location>
</feature>
<dbReference type="CDD" id="cd06170">
    <property type="entry name" value="LuxR_C_like"/>
    <property type="match status" value="1"/>
</dbReference>
<dbReference type="Pfam" id="PF00196">
    <property type="entry name" value="GerE"/>
    <property type="match status" value="1"/>
</dbReference>